<dbReference type="Gene3D" id="3.40.50.150">
    <property type="entry name" value="Vaccinia Virus protein VP39"/>
    <property type="match status" value="1"/>
</dbReference>
<dbReference type="InterPro" id="IPR013216">
    <property type="entry name" value="Methyltransf_11"/>
</dbReference>
<dbReference type="AlphaFoldDB" id="A0A1X3DU96"/>
<organism evidence="2 4">
    <name type="scientific">Bradyrhizobium canariense</name>
    <dbReference type="NCBI Taxonomy" id="255045"/>
    <lineage>
        <taxon>Bacteria</taxon>
        <taxon>Pseudomonadati</taxon>
        <taxon>Pseudomonadota</taxon>
        <taxon>Alphaproteobacteria</taxon>
        <taxon>Hyphomicrobiales</taxon>
        <taxon>Nitrobacteraceae</taxon>
        <taxon>Bradyrhizobium</taxon>
    </lineage>
</organism>
<dbReference type="Proteomes" id="UP000193884">
    <property type="component" value="Unassembled WGS sequence"/>
</dbReference>
<evidence type="ECO:0000313" key="3">
    <source>
        <dbReference type="EMBL" id="OSJ26831.1"/>
    </source>
</evidence>
<name>A0A1X3DU96_9BRAD</name>
<dbReference type="PANTHER" id="PTHR43591:SF24">
    <property type="entry name" value="2-METHOXY-6-POLYPRENYL-1,4-BENZOQUINOL METHYLASE, MITOCHONDRIAL"/>
    <property type="match status" value="1"/>
</dbReference>
<evidence type="ECO:0000313" key="5">
    <source>
        <dbReference type="Proteomes" id="UP000193884"/>
    </source>
</evidence>
<protein>
    <recommendedName>
        <fullName evidence="1">Methyltransferase type 11 domain-containing protein</fullName>
    </recommendedName>
</protein>
<evidence type="ECO:0000259" key="1">
    <source>
        <dbReference type="Pfam" id="PF08241"/>
    </source>
</evidence>
<dbReference type="SUPFAM" id="SSF53335">
    <property type="entry name" value="S-adenosyl-L-methionine-dependent methyltransferases"/>
    <property type="match status" value="1"/>
</dbReference>
<dbReference type="GO" id="GO:0008757">
    <property type="term" value="F:S-adenosylmethionine-dependent methyltransferase activity"/>
    <property type="evidence" value="ECO:0007669"/>
    <property type="project" value="InterPro"/>
</dbReference>
<dbReference type="RefSeq" id="WP_085352985.1">
    <property type="nucleotide sequence ID" value="NZ_NAEX01000187.1"/>
</dbReference>
<feature type="domain" description="Methyltransferase type 11" evidence="1">
    <location>
        <begin position="46"/>
        <end position="144"/>
    </location>
</feature>
<evidence type="ECO:0000313" key="2">
    <source>
        <dbReference type="EMBL" id="OSJ14168.1"/>
    </source>
</evidence>
<dbReference type="Proteomes" id="UP000193553">
    <property type="component" value="Unassembled WGS sequence"/>
</dbReference>
<dbReference type="EMBL" id="NAFK01000166">
    <property type="protein sequence ID" value="OSJ26831.1"/>
    <property type="molecule type" value="Genomic_DNA"/>
</dbReference>
<dbReference type="CDD" id="cd02440">
    <property type="entry name" value="AdoMet_MTases"/>
    <property type="match status" value="1"/>
</dbReference>
<reference evidence="4 5" key="1">
    <citation type="submission" date="2017-03" db="EMBL/GenBank/DDBJ databases">
        <title>Whole genome sequences of fourteen strains of Bradyrhizobium canariense and one strain of Bradyrhizobium japonicum isolated from Lupinus (Papilionoideae: Genisteae) species in Algeria.</title>
        <authorList>
            <person name="Crovadore J."/>
            <person name="Chekireb D."/>
            <person name="Brachmann A."/>
            <person name="Chablais R."/>
            <person name="Cochard B."/>
            <person name="Lefort F."/>
        </authorList>
    </citation>
    <scope>NUCLEOTIDE SEQUENCE [LARGE SCALE GENOMIC DNA]</scope>
    <source>
        <strain evidence="2 4">UBMA195</strain>
        <strain evidence="3 5">UBMAN05</strain>
    </source>
</reference>
<proteinExistence type="predicted"/>
<gene>
    <name evidence="3" type="ORF">BST63_21490</name>
    <name evidence="2" type="ORF">BSZ18_09710</name>
</gene>
<dbReference type="Pfam" id="PF08241">
    <property type="entry name" value="Methyltransf_11"/>
    <property type="match status" value="1"/>
</dbReference>
<dbReference type="OrthoDB" id="9765084at2"/>
<sequence>MEQQGQWQVAGSAPEVYERELVPAVFGPWAPVLIDLARPKLGERVVDIACGTGIVARLAAVKVGPTGIVTGIDLNPGMLNVARSLGMADDAASVQWQEASADKLPSADSAFDIAYCQLGLQFFADRPAALREMRRVLSSRGRLALMVWCGIDQSPGFESLAKILERHIGPAAATIMRAPFGLADADELSRLVAAANFQDITVQRRVGAIEFPSVERFVPSYVAGSPLASHVSQASEVAREHLAEDTKLELGKYVGSSGLSFPIAAHLLTATA</sequence>
<keyword evidence="5" id="KW-1185">Reference proteome</keyword>
<comment type="caution">
    <text evidence="2">The sequence shown here is derived from an EMBL/GenBank/DDBJ whole genome shotgun (WGS) entry which is preliminary data.</text>
</comment>
<dbReference type="InterPro" id="IPR029063">
    <property type="entry name" value="SAM-dependent_MTases_sf"/>
</dbReference>
<evidence type="ECO:0000313" key="4">
    <source>
        <dbReference type="Proteomes" id="UP000193553"/>
    </source>
</evidence>
<accession>A0A1X3DU96</accession>
<dbReference type="EMBL" id="NAFI01000160">
    <property type="protein sequence ID" value="OSJ14168.1"/>
    <property type="molecule type" value="Genomic_DNA"/>
</dbReference>
<dbReference type="PANTHER" id="PTHR43591">
    <property type="entry name" value="METHYLTRANSFERASE"/>
    <property type="match status" value="1"/>
</dbReference>